<dbReference type="EMBL" id="BMAT01008675">
    <property type="protein sequence ID" value="GFR90553.1"/>
    <property type="molecule type" value="Genomic_DNA"/>
</dbReference>
<protein>
    <recommendedName>
        <fullName evidence="4">Tudor domain-containing protein</fullName>
    </recommendedName>
</protein>
<proteinExistence type="predicted"/>
<sequence length="94" mass="10682">MVATSTPERKQLEAPTKEKKKKSKTSRQLFDEMSDSDMDIDIGDTIDSDSDDCEDSLEFGSVGHVPLGAYVLCEFSMQKHKFYYIGHVIKEEDK</sequence>
<feature type="compositionally biased region" description="Basic and acidic residues" evidence="1">
    <location>
        <begin position="7"/>
        <end position="17"/>
    </location>
</feature>
<dbReference type="Proteomes" id="UP000762676">
    <property type="component" value="Unassembled WGS sequence"/>
</dbReference>
<gene>
    <name evidence="2" type="ORF">ElyMa_004306700</name>
</gene>
<accession>A0AAV4GYD2</accession>
<dbReference type="AlphaFoldDB" id="A0AAV4GYD2"/>
<feature type="region of interest" description="Disordered" evidence="1">
    <location>
        <begin position="1"/>
        <end position="47"/>
    </location>
</feature>
<evidence type="ECO:0008006" key="4">
    <source>
        <dbReference type="Google" id="ProtNLM"/>
    </source>
</evidence>
<evidence type="ECO:0000313" key="3">
    <source>
        <dbReference type="Proteomes" id="UP000762676"/>
    </source>
</evidence>
<organism evidence="2 3">
    <name type="scientific">Elysia marginata</name>
    <dbReference type="NCBI Taxonomy" id="1093978"/>
    <lineage>
        <taxon>Eukaryota</taxon>
        <taxon>Metazoa</taxon>
        <taxon>Spiralia</taxon>
        <taxon>Lophotrochozoa</taxon>
        <taxon>Mollusca</taxon>
        <taxon>Gastropoda</taxon>
        <taxon>Heterobranchia</taxon>
        <taxon>Euthyneura</taxon>
        <taxon>Panpulmonata</taxon>
        <taxon>Sacoglossa</taxon>
        <taxon>Placobranchoidea</taxon>
        <taxon>Plakobranchidae</taxon>
        <taxon>Elysia</taxon>
    </lineage>
</organism>
<keyword evidence="3" id="KW-1185">Reference proteome</keyword>
<feature type="compositionally biased region" description="Acidic residues" evidence="1">
    <location>
        <begin position="32"/>
        <end position="47"/>
    </location>
</feature>
<reference evidence="2 3" key="1">
    <citation type="journal article" date="2021" name="Elife">
        <title>Chloroplast acquisition without the gene transfer in kleptoplastic sea slugs, Plakobranchus ocellatus.</title>
        <authorList>
            <person name="Maeda T."/>
            <person name="Takahashi S."/>
            <person name="Yoshida T."/>
            <person name="Shimamura S."/>
            <person name="Takaki Y."/>
            <person name="Nagai Y."/>
            <person name="Toyoda A."/>
            <person name="Suzuki Y."/>
            <person name="Arimoto A."/>
            <person name="Ishii H."/>
            <person name="Satoh N."/>
            <person name="Nishiyama T."/>
            <person name="Hasebe M."/>
            <person name="Maruyama T."/>
            <person name="Minagawa J."/>
            <person name="Obokata J."/>
            <person name="Shigenobu S."/>
        </authorList>
    </citation>
    <scope>NUCLEOTIDE SEQUENCE [LARGE SCALE GENOMIC DNA]</scope>
</reference>
<comment type="caution">
    <text evidence="2">The sequence shown here is derived from an EMBL/GenBank/DDBJ whole genome shotgun (WGS) entry which is preliminary data.</text>
</comment>
<evidence type="ECO:0000256" key="1">
    <source>
        <dbReference type="SAM" id="MobiDB-lite"/>
    </source>
</evidence>
<evidence type="ECO:0000313" key="2">
    <source>
        <dbReference type="EMBL" id="GFR90553.1"/>
    </source>
</evidence>
<name>A0AAV4GYD2_9GAST</name>